<accession>A0A172YIP7</accession>
<protein>
    <recommendedName>
        <fullName evidence="1">EAL domain-containing protein</fullName>
    </recommendedName>
</protein>
<dbReference type="InterPro" id="IPR001633">
    <property type="entry name" value="EAL_dom"/>
</dbReference>
<evidence type="ECO:0000313" key="2">
    <source>
        <dbReference type="EMBL" id="ANF59087.1"/>
    </source>
</evidence>
<organism evidence="2 3">
    <name type="scientific">Halotalea alkalilenta</name>
    <dbReference type="NCBI Taxonomy" id="376489"/>
    <lineage>
        <taxon>Bacteria</taxon>
        <taxon>Pseudomonadati</taxon>
        <taxon>Pseudomonadota</taxon>
        <taxon>Gammaproteobacteria</taxon>
        <taxon>Oceanospirillales</taxon>
        <taxon>Halomonadaceae</taxon>
        <taxon>Halotalea</taxon>
    </lineage>
</organism>
<feature type="domain" description="EAL" evidence="1">
    <location>
        <begin position="26"/>
        <end position="278"/>
    </location>
</feature>
<dbReference type="Gene3D" id="3.20.20.450">
    <property type="entry name" value="EAL domain"/>
    <property type="match status" value="1"/>
</dbReference>
<name>A0A172YIP7_9GAMM</name>
<dbReference type="Pfam" id="PF00563">
    <property type="entry name" value="EAL"/>
    <property type="match status" value="1"/>
</dbReference>
<dbReference type="AlphaFoldDB" id="A0A172YIP7"/>
<dbReference type="STRING" id="376489.A5892_17795"/>
<evidence type="ECO:0000313" key="3">
    <source>
        <dbReference type="Proteomes" id="UP000077875"/>
    </source>
</evidence>
<reference evidence="2 3" key="1">
    <citation type="submission" date="2016-04" db="EMBL/GenBank/DDBJ databases">
        <title>Complete Genome Sequence of Halotalea alkalilenta IHB B 13600.</title>
        <authorList>
            <person name="Swarnkar M.K."/>
            <person name="Sharma A."/>
            <person name="Kaushal K."/>
            <person name="Soni R."/>
            <person name="Rana S."/>
            <person name="Singh A.K."/>
            <person name="Gulati A."/>
        </authorList>
    </citation>
    <scope>NUCLEOTIDE SEQUENCE [LARGE SCALE GENOMIC DNA]</scope>
    <source>
        <strain evidence="2 3">IHB B 13600</strain>
    </source>
</reference>
<evidence type="ECO:0000259" key="1">
    <source>
        <dbReference type="PROSITE" id="PS50883"/>
    </source>
</evidence>
<sequence length="278" mass="31512">MPLTAVVNYFNAHLDDFNRAARLRGRARFDYDPQHCAVTAELDGITLRPDQVALYDSELSAPVAFESRLSIEDEQGRELNAKALYYTAWEAEEVVFLDRFLRVLHTLDHLARHRPDADGNVVPLILDVHWRHVRAVEASHGQVFESLLAQLGVKPAQIVLRMQAEALLEDLHVRRAVQSFEQRGYRLLVEGLPIDHQHWPLLEQMGVSWIAADPDFLQAALRNRLLQARLDQWIQSAHAAGLKVWLQSFDTPRALEIAWRLGADAVSGARLSEAAREG</sequence>
<dbReference type="InterPro" id="IPR035919">
    <property type="entry name" value="EAL_sf"/>
</dbReference>
<gene>
    <name evidence="2" type="ORF">A5892_17795</name>
</gene>
<keyword evidence="3" id="KW-1185">Reference proteome</keyword>
<dbReference type="Proteomes" id="UP000077875">
    <property type="component" value="Chromosome"/>
</dbReference>
<dbReference type="RefSeq" id="WP_064123929.1">
    <property type="nucleotide sequence ID" value="NZ_CP015243.1"/>
</dbReference>
<dbReference type="EMBL" id="CP015243">
    <property type="protein sequence ID" value="ANF59087.1"/>
    <property type="molecule type" value="Genomic_DNA"/>
</dbReference>
<proteinExistence type="predicted"/>
<dbReference type="PROSITE" id="PS50883">
    <property type="entry name" value="EAL"/>
    <property type="match status" value="1"/>
</dbReference>
<dbReference type="SUPFAM" id="SSF141868">
    <property type="entry name" value="EAL domain-like"/>
    <property type="match status" value="1"/>
</dbReference>
<dbReference type="KEGG" id="haa:A5892_17795"/>